<dbReference type="InterPro" id="IPR006327">
    <property type="entry name" value="PTS_IIC_fruc"/>
</dbReference>
<evidence type="ECO:0000256" key="1">
    <source>
        <dbReference type="ARBA" id="ARBA00004429"/>
    </source>
</evidence>
<dbReference type="GO" id="GO:0005351">
    <property type="term" value="F:carbohydrate:proton symporter activity"/>
    <property type="evidence" value="ECO:0007669"/>
    <property type="project" value="InterPro"/>
</dbReference>
<comment type="subcellular location">
    <subcellularLocation>
        <location evidence="1">Cell inner membrane</location>
        <topology evidence="1">Multi-pass membrane protein</topology>
    </subcellularLocation>
</comment>
<dbReference type="GO" id="GO:0090563">
    <property type="term" value="F:protein-phosphocysteine-sugar phosphotransferase activity"/>
    <property type="evidence" value="ECO:0007669"/>
    <property type="project" value="TreeGrafter"/>
</dbReference>
<dbReference type="PANTHER" id="PTHR30505">
    <property type="entry name" value="FRUCTOSE-LIKE PERMEASE"/>
    <property type="match status" value="1"/>
</dbReference>
<evidence type="ECO:0000256" key="9">
    <source>
        <dbReference type="SAM" id="Phobius"/>
    </source>
</evidence>
<dbReference type="InterPro" id="IPR003352">
    <property type="entry name" value="PTS_EIIC"/>
</dbReference>
<dbReference type="PANTHER" id="PTHR30505:SF0">
    <property type="entry name" value="FRUCTOSE-LIKE PTS SYSTEM EIIBC COMPONENT-RELATED"/>
    <property type="match status" value="1"/>
</dbReference>
<dbReference type="NCBIfam" id="TIGR01427">
    <property type="entry name" value="PTS_IIC_fructo"/>
    <property type="match status" value="1"/>
</dbReference>
<name>A0A1V0UVC2_9BACL</name>
<keyword evidence="7 9" id="KW-1133">Transmembrane helix</keyword>
<evidence type="ECO:0000256" key="4">
    <source>
        <dbReference type="ARBA" id="ARBA00022597"/>
    </source>
</evidence>
<evidence type="ECO:0000313" key="11">
    <source>
        <dbReference type="EMBL" id="ARF69086.1"/>
    </source>
</evidence>
<dbReference type="GO" id="GO:0008982">
    <property type="term" value="F:protein-N(PI)-phosphohistidine-sugar phosphotransferase activity"/>
    <property type="evidence" value="ECO:0007669"/>
    <property type="project" value="InterPro"/>
</dbReference>
<reference evidence="11 12" key="1">
    <citation type="submission" date="2017-03" db="EMBL/GenBank/DDBJ databases">
        <title>Paenibacillus larvae genome sequencing.</title>
        <authorList>
            <person name="Dingman D.W."/>
        </authorList>
    </citation>
    <scope>NUCLEOTIDE SEQUENCE [LARGE SCALE GENOMIC DNA]</scope>
    <source>
        <strain evidence="11 12">SAG 10367</strain>
    </source>
</reference>
<keyword evidence="5" id="KW-0598">Phosphotransferase system</keyword>
<feature type="transmembrane region" description="Helical" evidence="9">
    <location>
        <begin position="212"/>
        <end position="231"/>
    </location>
</feature>
<evidence type="ECO:0000259" key="10">
    <source>
        <dbReference type="PROSITE" id="PS51104"/>
    </source>
</evidence>
<evidence type="ECO:0000256" key="7">
    <source>
        <dbReference type="ARBA" id="ARBA00022989"/>
    </source>
</evidence>
<keyword evidence="4" id="KW-0762">Sugar transport</keyword>
<feature type="transmembrane region" description="Helical" evidence="9">
    <location>
        <begin position="54"/>
        <end position="75"/>
    </location>
</feature>
<keyword evidence="6 9" id="KW-0812">Transmembrane</keyword>
<evidence type="ECO:0000313" key="12">
    <source>
        <dbReference type="Proteomes" id="UP000192727"/>
    </source>
</evidence>
<evidence type="ECO:0000256" key="3">
    <source>
        <dbReference type="ARBA" id="ARBA00022475"/>
    </source>
</evidence>
<dbReference type="Pfam" id="PF02378">
    <property type="entry name" value="PTS_EIIC"/>
    <property type="match status" value="1"/>
</dbReference>
<evidence type="ECO:0000256" key="5">
    <source>
        <dbReference type="ARBA" id="ARBA00022683"/>
    </source>
</evidence>
<feature type="transmembrane region" description="Helical" evidence="9">
    <location>
        <begin position="126"/>
        <end position="149"/>
    </location>
</feature>
<accession>A0A1V0UVC2</accession>
<keyword evidence="3" id="KW-1003">Cell membrane</keyword>
<dbReference type="EMBL" id="CP020557">
    <property type="protein sequence ID" value="ARF69086.1"/>
    <property type="molecule type" value="Genomic_DNA"/>
</dbReference>
<feature type="transmembrane region" description="Helical" evidence="9">
    <location>
        <begin position="12"/>
        <end position="34"/>
    </location>
</feature>
<dbReference type="InterPro" id="IPR050864">
    <property type="entry name" value="Bacterial_PTS_Sugar_Transport"/>
</dbReference>
<keyword evidence="2" id="KW-0813">Transport</keyword>
<proteinExistence type="predicted"/>
<dbReference type="GO" id="GO:0009401">
    <property type="term" value="P:phosphoenolpyruvate-dependent sugar phosphotransferase system"/>
    <property type="evidence" value="ECO:0007669"/>
    <property type="project" value="UniProtKB-KW"/>
</dbReference>
<dbReference type="Proteomes" id="UP000192727">
    <property type="component" value="Chromosome"/>
</dbReference>
<dbReference type="AlphaFoldDB" id="A0A1V0UVC2"/>
<evidence type="ECO:0000256" key="2">
    <source>
        <dbReference type="ARBA" id="ARBA00022448"/>
    </source>
</evidence>
<feature type="domain" description="PTS EIIC type-2" evidence="10">
    <location>
        <begin position="7"/>
        <end position="339"/>
    </location>
</feature>
<gene>
    <name evidence="11" type="ORF">B7C51_16620</name>
</gene>
<feature type="transmembrane region" description="Helical" evidence="9">
    <location>
        <begin position="95"/>
        <end position="114"/>
    </location>
</feature>
<dbReference type="PROSITE" id="PS51104">
    <property type="entry name" value="PTS_EIIC_TYPE_2"/>
    <property type="match status" value="1"/>
</dbReference>
<dbReference type="InterPro" id="IPR013014">
    <property type="entry name" value="PTS_EIIC_2"/>
</dbReference>
<sequence length="364" mass="38341">MKLGVGIKKHLLTGISFMIPIIVASGLCIALGQIFGGTGVSEQEGTIPHLINQIGGWGMGLVVPAFTAAIAYSIADKPGIAPGLIIGLISVEIKAGFIGGILGGFLVGYFVLFLKRKIKLPKSMIGLMPIMILPLFATLLCGLVMLLFIGKPIVYLQDALIDLLNSMKGNSKLLMGAILGAMSSFDFGGPVNKTASLFADGLLVEKVYGPEAVKFIGSMVPPFGIAISFLLTRNKYTKTEKESLKAAVPMGICMITEGVIPIAARDLIRVVAACSVGSAVGGGLSMMWNVGSTVPHGGLFVVPLMINPLFFCLALLIGSLVTGIILSVWKPIVKEEENNLGELETEGELDLSTIDFGVKAKHQR</sequence>
<dbReference type="GO" id="GO:0005886">
    <property type="term" value="C:plasma membrane"/>
    <property type="evidence" value="ECO:0007669"/>
    <property type="project" value="UniProtKB-SubCell"/>
</dbReference>
<feature type="transmembrane region" description="Helical" evidence="9">
    <location>
        <begin position="308"/>
        <end position="329"/>
    </location>
</feature>
<organism evidence="11 12">
    <name type="scientific">Paenibacillus larvae subsp. pulvifaciens</name>
    <dbReference type="NCBI Taxonomy" id="1477"/>
    <lineage>
        <taxon>Bacteria</taxon>
        <taxon>Bacillati</taxon>
        <taxon>Bacillota</taxon>
        <taxon>Bacilli</taxon>
        <taxon>Bacillales</taxon>
        <taxon>Paenibacillaceae</taxon>
        <taxon>Paenibacillus</taxon>
    </lineage>
</organism>
<evidence type="ECO:0000256" key="6">
    <source>
        <dbReference type="ARBA" id="ARBA00022692"/>
    </source>
</evidence>
<evidence type="ECO:0000256" key="8">
    <source>
        <dbReference type="ARBA" id="ARBA00023136"/>
    </source>
</evidence>
<protein>
    <submittedName>
        <fullName evidence="11">PTS fructose transporter subunit IIC</fullName>
    </submittedName>
</protein>
<feature type="transmembrane region" description="Helical" evidence="9">
    <location>
        <begin position="267"/>
        <end position="288"/>
    </location>
</feature>
<keyword evidence="8 9" id="KW-0472">Membrane</keyword>